<proteinExistence type="predicted"/>
<dbReference type="EMBL" id="FUIG01000013">
    <property type="protein sequence ID" value="SJM29737.1"/>
    <property type="molecule type" value="Genomic_DNA"/>
</dbReference>
<feature type="transmembrane region" description="Helical" evidence="1">
    <location>
        <begin position="61"/>
        <end position="83"/>
    </location>
</feature>
<dbReference type="RefSeq" id="WP_133254719.1">
    <property type="nucleotide sequence ID" value="NZ_FUIG01000013.1"/>
</dbReference>
<name>A0A2P9AF31_9HYPH</name>
<feature type="transmembrane region" description="Helical" evidence="1">
    <location>
        <begin position="317"/>
        <end position="338"/>
    </location>
</feature>
<reference evidence="3" key="1">
    <citation type="submission" date="2016-12" db="EMBL/GenBank/DDBJ databases">
        <authorList>
            <person name="Brunel B."/>
        </authorList>
    </citation>
    <scope>NUCLEOTIDE SEQUENCE [LARGE SCALE GENOMIC DNA]</scope>
</reference>
<feature type="transmembrane region" description="Helical" evidence="1">
    <location>
        <begin position="103"/>
        <end position="120"/>
    </location>
</feature>
<organism evidence="2 3">
    <name type="scientific">Mesorhizobium delmotii</name>
    <dbReference type="NCBI Taxonomy" id="1631247"/>
    <lineage>
        <taxon>Bacteria</taxon>
        <taxon>Pseudomonadati</taxon>
        <taxon>Pseudomonadota</taxon>
        <taxon>Alphaproteobacteria</taxon>
        <taxon>Hyphomicrobiales</taxon>
        <taxon>Phyllobacteriaceae</taxon>
        <taxon>Mesorhizobium</taxon>
    </lineage>
</organism>
<keyword evidence="1" id="KW-0812">Transmembrane</keyword>
<evidence type="ECO:0000313" key="3">
    <source>
        <dbReference type="Proteomes" id="UP000245698"/>
    </source>
</evidence>
<feature type="transmembrane region" description="Helical" evidence="1">
    <location>
        <begin position="29"/>
        <end position="49"/>
    </location>
</feature>
<gene>
    <name evidence="2" type="ORF">BQ8482_111667</name>
</gene>
<keyword evidence="3" id="KW-1185">Reference proteome</keyword>
<dbReference type="AlphaFoldDB" id="A0A2P9AF31"/>
<sequence>MLTLTIFLSLSWILYSFYRYGVASFPFLYVVSSLFYLILLPLLVGDVDLVTGTYARPTEVYYWSVIVFCACYMIGFRVTAPLAFTRVSTERYLPRHGRLGEKIVLWSLCVFAGALVAFSLVSRNIFRADGPFLFTIIGFDILLVCYFIGRNERSNFLNIVFILIQSVVFLYAGFRYRLAILFLSELMNLPGRGFRPVRAAVAGGIALMLALGLGALGQVRSYGTFSVVDLGDLAFAPLEFLKQSGEQTVAFATINIVEGIDRLQLVGLEPITVLTTQFVPAALYPDKPRTTYLGSYLIVTEGLQDTGAAFHDLGQAALMYGLYGLPFSAALLGGIAGLFFQSTLKRSPNVYYSCGVIVLYAVLIPTRGYLAQQMTWALTFLVPLLALDLARKVFGDGIRHSDGKTYRTWYGR</sequence>
<evidence type="ECO:0000256" key="1">
    <source>
        <dbReference type="SAM" id="Phobius"/>
    </source>
</evidence>
<feature type="transmembrane region" description="Helical" evidence="1">
    <location>
        <begin position="132"/>
        <end position="149"/>
    </location>
</feature>
<feature type="transmembrane region" description="Helical" evidence="1">
    <location>
        <begin position="350"/>
        <end position="370"/>
    </location>
</feature>
<keyword evidence="1" id="KW-1133">Transmembrane helix</keyword>
<keyword evidence="1" id="KW-0472">Membrane</keyword>
<accession>A0A2P9AF31</accession>
<feature type="transmembrane region" description="Helical" evidence="1">
    <location>
        <begin position="155"/>
        <end position="176"/>
    </location>
</feature>
<dbReference type="Proteomes" id="UP000245698">
    <property type="component" value="Unassembled WGS sequence"/>
</dbReference>
<evidence type="ECO:0000313" key="2">
    <source>
        <dbReference type="EMBL" id="SJM29737.1"/>
    </source>
</evidence>
<feature type="transmembrane region" description="Helical" evidence="1">
    <location>
        <begin position="197"/>
        <end position="216"/>
    </location>
</feature>
<protein>
    <recommendedName>
        <fullName evidence="4">Oligosaccharide repeat unit polymerase</fullName>
    </recommendedName>
</protein>
<evidence type="ECO:0008006" key="4">
    <source>
        <dbReference type="Google" id="ProtNLM"/>
    </source>
</evidence>